<feature type="signal peptide" evidence="3">
    <location>
        <begin position="1"/>
        <end position="21"/>
    </location>
</feature>
<feature type="domain" description="C-type lectin" evidence="4">
    <location>
        <begin position="30"/>
        <end position="191"/>
    </location>
</feature>
<keyword evidence="6" id="KW-1185">Reference proteome</keyword>
<name>A0ABD0LCE6_9CAEN</name>
<dbReference type="SMART" id="SM00034">
    <property type="entry name" value="CLECT"/>
    <property type="match status" value="1"/>
</dbReference>
<feature type="compositionally biased region" description="Basic and acidic residues" evidence="2">
    <location>
        <begin position="242"/>
        <end position="251"/>
    </location>
</feature>
<evidence type="ECO:0000259" key="4">
    <source>
        <dbReference type="PROSITE" id="PS50041"/>
    </source>
</evidence>
<dbReference type="InterPro" id="IPR016187">
    <property type="entry name" value="CTDL_fold"/>
</dbReference>
<dbReference type="EMBL" id="JACVVK020000065">
    <property type="protein sequence ID" value="KAK7496689.1"/>
    <property type="molecule type" value="Genomic_DNA"/>
</dbReference>
<dbReference type="Gene3D" id="3.10.100.10">
    <property type="entry name" value="Mannose-Binding Protein A, subunit A"/>
    <property type="match status" value="2"/>
</dbReference>
<evidence type="ECO:0000313" key="5">
    <source>
        <dbReference type="EMBL" id="KAK7496689.1"/>
    </source>
</evidence>
<dbReference type="Pfam" id="PF00059">
    <property type="entry name" value="Lectin_C"/>
    <property type="match status" value="2"/>
</dbReference>
<keyword evidence="1" id="KW-1015">Disulfide bond</keyword>
<keyword evidence="3" id="KW-0732">Signal</keyword>
<protein>
    <recommendedName>
        <fullName evidence="4">C-type lectin domain-containing protein</fullName>
    </recommendedName>
</protein>
<feature type="region of interest" description="Disordered" evidence="2">
    <location>
        <begin position="216"/>
        <end position="251"/>
    </location>
</feature>
<dbReference type="CDD" id="cd00037">
    <property type="entry name" value="CLECT"/>
    <property type="match status" value="1"/>
</dbReference>
<accession>A0ABD0LCE6</accession>
<dbReference type="PANTHER" id="PTHR22803">
    <property type="entry name" value="MANNOSE, PHOSPHOLIPASE, LECTIN RECEPTOR RELATED"/>
    <property type="match status" value="1"/>
</dbReference>
<reference evidence="5 6" key="1">
    <citation type="journal article" date="2023" name="Sci. Data">
        <title>Genome assembly of the Korean intertidal mud-creeper Batillaria attramentaria.</title>
        <authorList>
            <person name="Patra A.K."/>
            <person name="Ho P.T."/>
            <person name="Jun S."/>
            <person name="Lee S.J."/>
            <person name="Kim Y."/>
            <person name="Won Y.J."/>
        </authorList>
    </citation>
    <scope>NUCLEOTIDE SEQUENCE [LARGE SCALE GENOMIC DNA]</scope>
    <source>
        <strain evidence="5">Wonlab-2016</strain>
    </source>
</reference>
<comment type="caution">
    <text evidence="5">The sequence shown here is derived from an EMBL/GenBank/DDBJ whole genome shotgun (WGS) entry which is preliminary data.</text>
</comment>
<dbReference type="PROSITE" id="PS51257">
    <property type="entry name" value="PROKAR_LIPOPROTEIN"/>
    <property type="match status" value="1"/>
</dbReference>
<proteinExistence type="predicted"/>
<dbReference type="PROSITE" id="PS00615">
    <property type="entry name" value="C_TYPE_LECTIN_1"/>
    <property type="match status" value="1"/>
</dbReference>
<dbReference type="InterPro" id="IPR001304">
    <property type="entry name" value="C-type_lectin-like"/>
</dbReference>
<dbReference type="AlphaFoldDB" id="A0ABD0LCE6"/>
<gene>
    <name evidence="5" type="ORF">BaRGS_00012096</name>
</gene>
<sequence>MALKGLTIIALVLVFLPSALGCPQEFPEQFQSSCFYFSSERLTWDNAQSQCLRRGGKLAEPKNAEVSQFLTNFAENHGQEEGYYLGGNDLEREGQWVWASDDDNIVYTDWGENQPDNDIKEETCDYFFGATREGLDKWVWSSDDSAVTFTDWAEGEPNSRVVGQNCLEMWNGTGYKWNDVGCLYHRNFVCEEISAVSQTQTTPELALRTTITAKVTSDLPATSGRDNERPSSHPTSDTTALELRESGQKSYSRYERSLFTESHIYSEVDDRMVQP</sequence>
<dbReference type="InterPro" id="IPR018378">
    <property type="entry name" value="C-type_lectin_CS"/>
</dbReference>
<evidence type="ECO:0000256" key="3">
    <source>
        <dbReference type="SAM" id="SignalP"/>
    </source>
</evidence>
<dbReference type="Proteomes" id="UP001519460">
    <property type="component" value="Unassembled WGS sequence"/>
</dbReference>
<dbReference type="SUPFAM" id="SSF56436">
    <property type="entry name" value="C-type lectin-like"/>
    <property type="match status" value="2"/>
</dbReference>
<dbReference type="InterPro" id="IPR016186">
    <property type="entry name" value="C-type_lectin-like/link_sf"/>
</dbReference>
<evidence type="ECO:0000256" key="1">
    <source>
        <dbReference type="ARBA" id="ARBA00023157"/>
    </source>
</evidence>
<organism evidence="5 6">
    <name type="scientific">Batillaria attramentaria</name>
    <dbReference type="NCBI Taxonomy" id="370345"/>
    <lineage>
        <taxon>Eukaryota</taxon>
        <taxon>Metazoa</taxon>
        <taxon>Spiralia</taxon>
        <taxon>Lophotrochozoa</taxon>
        <taxon>Mollusca</taxon>
        <taxon>Gastropoda</taxon>
        <taxon>Caenogastropoda</taxon>
        <taxon>Sorbeoconcha</taxon>
        <taxon>Cerithioidea</taxon>
        <taxon>Batillariidae</taxon>
        <taxon>Batillaria</taxon>
    </lineage>
</organism>
<evidence type="ECO:0000313" key="6">
    <source>
        <dbReference type="Proteomes" id="UP001519460"/>
    </source>
</evidence>
<dbReference type="InterPro" id="IPR050111">
    <property type="entry name" value="C-type_lectin/snaclec_domain"/>
</dbReference>
<dbReference type="PROSITE" id="PS50041">
    <property type="entry name" value="C_TYPE_LECTIN_2"/>
    <property type="match status" value="1"/>
</dbReference>
<feature type="chain" id="PRO_5044760331" description="C-type lectin domain-containing protein" evidence="3">
    <location>
        <begin position="22"/>
        <end position="275"/>
    </location>
</feature>
<evidence type="ECO:0000256" key="2">
    <source>
        <dbReference type="SAM" id="MobiDB-lite"/>
    </source>
</evidence>